<feature type="transmembrane region" description="Helical" evidence="13">
    <location>
        <begin position="184"/>
        <end position="206"/>
    </location>
</feature>
<keyword evidence="8 13" id="KW-0472">Membrane</keyword>
<dbReference type="Pfam" id="PF00060">
    <property type="entry name" value="Lig_chan"/>
    <property type="match status" value="1"/>
</dbReference>
<evidence type="ECO:0000259" key="15">
    <source>
        <dbReference type="Pfam" id="PF10613"/>
    </source>
</evidence>
<keyword evidence="6 13" id="KW-1133">Transmembrane helix</keyword>
<comment type="caution">
    <text evidence="17">The sequence shown here is derived from an EMBL/GenBank/DDBJ whole genome shotgun (WGS) entry which is preliminary data.</text>
</comment>
<feature type="domain" description="Ionotropic glutamate receptor L-glutamate and glycine-binding" evidence="15">
    <location>
        <begin position="103"/>
        <end position="164"/>
    </location>
</feature>
<evidence type="ECO:0000313" key="18">
    <source>
        <dbReference type="Proteomes" id="UP001148838"/>
    </source>
</evidence>
<dbReference type="Proteomes" id="UP001148838">
    <property type="component" value="Unassembled WGS sequence"/>
</dbReference>
<dbReference type="PANTHER" id="PTHR42643:SF24">
    <property type="entry name" value="IONOTROPIC RECEPTOR 60A"/>
    <property type="match status" value="1"/>
</dbReference>
<evidence type="ECO:0000256" key="7">
    <source>
        <dbReference type="ARBA" id="ARBA00023065"/>
    </source>
</evidence>
<feature type="non-terminal residue" evidence="17">
    <location>
        <position position="393"/>
    </location>
</feature>
<organism evidence="17 18">
    <name type="scientific">Periplaneta americana</name>
    <name type="common">American cockroach</name>
    <name type="synonym">Blatta americana</name>
    <dbReference type="NCBI Taxonomy" id="6978"/>
    <lineage>
        <taxon>Eukaryota</taxon>
        <taxon>Metazoa</taxon>
        <taxon>Ecdysozoa</taxon>
        <taxon>Arthropoda</taxon>
        <taxon>Hexapoda</taxon>
        <taxon>Insecta</taxon>
        <taxon>Pterygota</taxon>
        <taxon>Neoptera</taxon>
        <taxon>Polyneoptera</taxon>
        <taxon>Dictyoptera</taxon>
        <taxon>Blattodea</taxon>
        <taxon>Blattoidea</taxon>
        <taxon>Blattidae</taxon>
        <taxon>Blattinae</taxon>
        <taxon>Periplaneta</taxon>
    </lineage>
</organism>
<dbReference type="InterPro" id="IPR052192">
    <property type="entry name" value="Insect_Ionotropic_Sensory_Rcpt"/>
</dbReference>
<evidence type="ECO:0008006" key="19">
    <source>
        <dbReference type="Google" id="ProtNLM"/>
    </source>
</evidence>
<dbReference type="InterPro" id="IPR057074">
    <property type="entry name" value="IR75A_N"/>
</dbReference>
<dbReference type="Gene3D" id="1.10.287.70">
    <property type="match status" value="1"/>
</dbReference>
<keyword evidence="9" id="KW-0675">Receptor</keyword>
<proteinExistence type="inferred from homology"/>
<evidence type="ECO:0000256" key="13">
    <source>
        <dbReference type="SAM" id="Phobius"/>
    </source>
</evidence>
<evidence type="ECO:0000256" key="2">
    <source>
        <dbReference type="ARBA" id="ARBA00008685"/>
    </source>
</evidence>
<keyword evidence="18" id="KW-1185">Reference proteome</keyword>
<evidence type="ECO:0000256" key="8">
    <source>
        <dbReference type="ARBA" id="ARBA00023136"/>
    </source>
</evidence>
<gene>
    <name evidence="17" type="ORF">ANN_24328</name>
</gene>
<evidence type="ECO:0000256" key="4">
    <source>
        <dbReference type="ARBA" id="ARBA00022475"/>
    </source>
</evidence>
<keyword evidence="5 13" id="KW-0812">Transmembrane</keyword>
<dbReference type="Pfam" id="PF24576">
    <property type="entry name" value="IR75A_N"/>
    <property type="match status" value="1"/>
</dbReference>
<dbReference type="SUPFAM" id="SSF53850">
    <property type="entry name" value="Periplasmic binding protein-like II"/>
    <property type="match status" value="1"/>
</dbReference>
<evidence type="ECO:0000256" key="11">
    <source>
        <dbReference type="ARBA" id="ARBA00023286"/>
    </source>
</evidence>
<evidence type="ECO:0000259" key="16">
    <source>
        <dbReference type="Pfam" id="PF24576"/>
    </source>
</evidence>
<sequence length="393" mass="44203">MADFIWLLFLDSSDLDHFFLGSDIPFDCEFLVAQQLDSQSQVVQLTEVYRVSPTMALQQSFFGNWTPIDGLWTTSLSFYERRNNLQGLTLKTAYYHVCLTDYQACYDQSFGIKEANGSWTGLIGMLQRREVDVVNADVTMTSERLDVVDFMTPLVSTRFHLAIKQTNTFDLKIGTFLMPFSPCLWTTVLVVLILLVVCITGTYRLLRRYGKCDVNDCSFLSSTLLTIGVFCQQGIGSPSKTSPLRIVFLTAHLTALVLVAIYSASFTSYLTLRNPTLPFTDFQGFYDDGTYKLSVVKNTVELHYFKNSSIKTLRQIYAKFLAPQHNSQPLSDMEGMQRLCEDEKMAHLSSSQPLISTLGAINCSIALIPNAFIPAFVGFATTKGSPYRGLFNH</sequence>
<comment type="subcellular location">
    <subcellularLocation>
        <location evidence="1">Cell membrane</location>
        <topology evidence="1">Multi-pass membrane protein</topology>
    </subcellularLocation>
</comment>
<feature type="domain" description="Ionotropic glutamate receptor C-terminal" evidence="14">
    <location>
        <begin position="184"/>
        <end position="346"/>
    </location>
</feature>
<evidence type="ECO:0000256" key="9">
    <source>
        <dbReference type="ARBA" id="ARBA00023170"/>
    </source>
</evidence>
<evidence type="ECO:0000313" key="17">
    <source>
        <dbReference type="EMBL" id="KAJ4428309.1"/>
    </source>
</evidence>
<keyword evidence="4" id="KW-1003">Cell membrane</keyword>
<evidence type="ECO:0000256" key="10">
    <source>
        <dbReference type="ARBA" id="ARBA00023180"/>
    </source>
</evidence>
<evidence type="ECO:0000256" key="6">
    <source>
        <dbReference type="ARBA" id="ARBA00022989"/>
    </source>
</evidence>
<dbReference type="PANTHER" id="PTHR42643">
    <property type="entry name" value="IONOTROPIC RECEPTOR 20A-RELATED"/>
    <property type="match status" value="1"/>
</dbReference>
<evidence type="ECO:0000256" key="5">
    <source>
        <dbReference type="ARBA" id="ARBA00022692"/>
    </source>
</evidence>
<keyword evidence="10" id="KW-0325">Glycoprotein</keyword>
<reference evidence="17 18" key="1">
    <citation type="journal article" date="2022" name="Allergy">
        <title>Genome assembly and annotation of Periplaneta americana reveal a comprehensive cockroach allergen profile.</title>
        <authorList>
            <person name="Wang L."/>
            <person name="Xiong Q."/>
            <person name="Saelim N."/>
            <person name="Wang L."/>
            <person name="Nong W."/>
            <person name="Wan A.T."/>
            <person name="Shi M."/>
            <person name="Liu X."/>
            <person name="Cao Q."/>
            <person name="Hui J.H.L."/>
            <person name="Sookrung N."/>
            <person name="Leung T.F."/>
            <person name="Tungtrongchitr A."/>
            <person name="Tsui S.K.W."/>
        </authorList>
    </citation>
    <scope>NUCLEOTIDE SEQUENCE [LARGE SCALE GENOMIC DNA]</scope>
    <source>
        <strain evidence="17">PWHHKU_190912</strain>
    </source>
</reference>
<dbReference type="InterPro" id="IPR001320">
    <property type="entry name" value="Iontro_rcpt_C"/>
</dbReference>
<evidence type="ECO:0000256" key="1">
    <source>
        <dbReference type="ARBA" id="ARBA00004651"/>
    </source>
</evidence>
<keyword evidence="3" id="KW-0813">Transport</keyword>
<keyword evidence="11" id="KW-1071">Ligand-gated ion channel</keyword>
<keyword evidence="7" id="KW-0406">Ion transport</keyword>
<evidence type="ECO:0000256" key="3">
    <source>
        <dbReference type="ARBA" id="ARBA00022448"/>
    </source>
</evidence>
<comment type="similarity">
    <text evidence="2">Belongs to the glutamate-gated ion channel (TC 1.A.10.1) family.</text>
</comment>
<dbReference type="InterPro" id="IPR019594">
    <property type="entry name" value="Glu/Gly-bd"/>
</dbReference>
<feature type="domain" description="Ionotropic receptor 75a N-terminal" evidence="16">
    <location>
        <begin position="5"/>
        <end position="93"/>
    </location>
</feature>
<dbReference type="EMBL" id="JAJSOF020000037">
    <property type="protein sequence ID" value="KAJ4428309.1"/>
    <property type="molecule type" value="Genomic_DNA"/>
</dbReference>
<evidence type="ECO:0000256" key="12">
    <source>
        <dbReference type="ARBA" id="ARBA00023303"/>
    </source>
</evidence>
<dbReference type="Pfam" id="PF10613">
    <property type="entry name" value="Lig_chan-Glu_bd"/>
    <property type="match status" value="1"/>
</dbReference>
<protein>
    <recommendedName>
        <fullName evidence="19">Ionotropic receptor</fullName>
    </recommendedName>
</protein>
<evidence type="ECO:0000259" key="14">
    <source>
        <dbReference type="Pfam" id="PF00060"/>
    </source>
</evidence>
<dbReference type="Gene3D" id="3.40.190.10">
    <property type="entry name" value="Periplasmic binding protein-like II"/>
    <property type="match status" value="1"/>
</dbReference>
<keyword evidence="12" id="KW-0407">Ion channel</keyword>
<accession>A0ABQ8S2R7</accession>
<feature type="transmembrane region" description="Helical" evidence="13">
    <location>
        <begin position="218"/>
        <end position="235"/>
    </location>
</feature>
<feature type="transmembrane region" description="Helical" evidence="13">
    <location>
        <begin position="247"/>
        <end position="272"/>
    </location>
</feature>
<name>A0ABQ8S2R7_PERAM</name>